<organism evidence="3 4">
    <name type="scientific">Pontibacter aydingkolensis</name>
    <dbReference type="NCBI Taxonomy" id="1911536"/>
    <lineage>
        <taxon>Bacteria</taxon>
        <taxon>Pseudomonadati</taxon>
        <taxon>Bacteroidota</taxon>
        <taxon>Cytophagia</taxon>
        <taxon>Cytophagales</taxon>
        <taxon>Hymenobacteraceae</taxon>
        <taxon>Pontibacter</taxon>
    </lineage>
</organism>
<keyword evidence="4" id="KW-1185">Reference proteome</keyword>
<name>A0ABS7CUP8_9BACT</name>
<dbReference type="InterPro" id="IPR052893">
    <property type="entry name" value="TCS_response_regulator"/>
</dbReference>
<dbReference type="InterPro" id="IPR011006">
    <property type="entry name" value="CheY-like_superfamily"/>
</dbReference>
<feature type="modified residue" description="4-aspartylphosphate" evidence="1">
    <location>
        <position position="57"/>
    </location>
</feature>
<evidence type="ECO:0000256" key="1">
    <source>
        <dbReference type="PROSITE-ProRule" id="PRU00169"/>
    </source>
</evidence>
<gene>
    <name evidence="3" type="ORF">K0O23_10920</name>
</gene>
<dbReference type="SUPFAM" id="SSF52172">
    <property type="entry name" value="CheY-like"/>
    <property type="match status" value="1"/>
</dbReference>
<dbReference type="PANTHER" id="PTHR44520">
    <property type="entry name" value="RESPONSE REGULATOR RCP1-RELATED"/>
    <property type="match status" value="1"/>
</dbReference>
<dbReference type="RefSeq" id="WP_219877447.1">
    <property type="nucleotide sequence ID" value="NZ_JAHYXK010000007.1"/>
</dbReference>
<dbReference type="PROSITE" id="PS50110">
    <property type="entry name" value="RESPONSE_REGULATORY"/>
    <property type="match status" value="1"/>
</dbReference>
<protein>
    <submittedName>
        <fullName evidence="3">Response regulator</fullName>
    </submittedName>
</protein>
<keyword evidence="1" id="KW-0597">Phosphoprotein</keyword>
<dbReference type="Proteomes" id="UP000813018">
    <property type="component" value="Unassembled WGS sequence"/>
</dbReference>
<sequence length="130" mass="14788">MKTYSIDDDHISNFLTEKVLEEAEFSTEIQSFLSAEDALNFIKQDYEANVPDIIFLDLNMPMMNGWDFLDALAPYKDNLLGKCHVYILTSSLDTSDTARSKDYDLVSGFIHKPLTLEDVQVILAEIEDKA</sequence>
<dbReference type="InterPro" id="IPR001789">
    <property type="entry name" value="Sig_transdc_resp-reg_receiver"/>
</dbReference>
<dbReference type="SMART" id="SM00448">
    <property type="entry name" value="REC"/>
    <property type="match status" value="1"/>
</dbReference>
<dbReference type="Gene3D" id="3.40.50.2300">
    <property type="match status" value="1"/>
</dbReference>
<dbReference type="Pfam" id="PF00072">
    <property type="entry name" value="Response_reg"/>
    <property type="match status" value="1"/>
</dbReference>
<reference evidence="3 4" key="1">
    <citation type="journal article" date="2016" name="Int. J. Syst. Evol. Microbiol.">
        <title>Pontibacter aydingkolensis sp. nov., isolated from soil of a salt lake.</title>
        <authorList>
            <person name="Osman G."/>
            <person name="Zhang T."/>
            <person name="Lou K."/>
            <person name="Gao Y."/>
            <person name="Chang W."/>
            <person name="Lin Q."/>
            <person name="Yang H.M."/>
            <person name="Huo X.D."/>
            <person name="Wang N."/>
        </authorList>
    </citation>
    <scope>NUCLEOTIDE SEQUENCE [LARGE SCALE GENOMIC DNA]</scope>
    <source>
        <strain evidence="3 4">KACC 19255</strain>
    </source>
</reference>
<accession>A0ABS7CUP8</accession>
<evidence type="ECO:0000259" key="2">
    <source>
        <dbReference type="PROSITE" id="PS50110"/>
    </source>
</evidence>
<evidence type="ECO:0000313" key="4">
    <source>
        <dbReference type="Proteomes" id="UP000813018"/>
    </source>
</evidence>
<comment type="caution">
    <text evidence="3">The sequence shown here is derived from an EMBL/GenBank/DDBJ whole genome shotgun (WGS) entry which is preliminary data.</text>
</comment>
<feature type="domain" description="Response regulatory" evidence="2">
    <location>
        <begin position="2"/>
        <end position="127"/>
    </location>
</feature>
<proteinExistence type="predicted"/>
<dbReference type="PANTHER" id="PTHR44520:SF2">
    <property type="entry name" value="RESPONSE REGULATOR RCP1"/>
    <property type="match status" value="1"/>
</dbReference>
<dbReference type="EMBL" id="JAHYXK010000007">
    <property type="protein sequence ID" value="MBW7467579.1"/>
    <property type="molecule type" value="Genomic_DNA"/>
</dbReference>
<evidence type="ECO:0000313" key="3">
    <source>
        <dbReference type="EMBL" id="MBW7467579.1"/>
    </source>
</evidence>